<sequence>MAWSSFIDSQLQKRKDASAWRERRCIEKSSGRELHFQGKSYLNFSSNDYLGLSQHPEIIRAWQQGAQEYGVGSGGSGHITGFTHAHYQAEQKLADWLGYQRAILFISGFAANHALITALMTAEDRILADKLSHASLLEGAMHSQAQLRRFSHNSVDSLEKLISKPHTSKTLVVTEGVFSMDGDSAPLDELQTLAHAHNAWLMVDDAHGLGIWGKQGRGSCDEYGIKPDILVATFGKAVGVSGAAVLCDERTADFLIQAARHLIYSTSMPPAQAVAISAAVGEIQQADDQRAQLQRNIHYFKRQLNLPDMHLVDSNTAIQPLIVGDNEKSLQLSQFLREKGIWIQAIRPPTVPPGSARLRMTLSAAHQQDDIDKLLEALNEFVFVS</sequence>
<dbReference type="InterPro" id="IPR004839">
    <property type="entry name" value="Aminotransferase_I/II_large"/>
</dbReference>
<feature type="modified residue" description="N6-(pyridoxal phosphate)lysine" evidence="9 10">
    <location>
        <position position="236"/>
    </location>
</feature>
<comment type="caution">
    <text evidence="13">The sequence shown here is derived from an EMBL/GenBank/DDBJ whole genome shotgun (WGS) entry which is preliminary data.</text>
</comment>
<organism evidence="13 14">
    <name type="scientific">Providencia alcalifaciens</name>
    <dbReference type="NCBI Taxonomy" id="126385"/>
    <lineage>
        <taxon>Bacteria</taxon>
        <taxon>Pseudomonadati</taxon>
        <taxon>Pseudomonadota</taxon>
        <taxon>Gammaproteobacteria</taxon>
        <taxon>Enterobacterales</taxon>
        <taxon>Morganellaceae</taxon>
        <taxon>Providencia</taxon>
    </lineage>
</organism>
<feature type="binding site" evidence="9">
    <location>
        <position position="233"/>
    </location>
    <ligand>
        <name>pyridoxal 5'-phosphate</name>
        <dbReference type="ChEBI" id="CHEBI:597326"/>
    </ligand>
</feature>
<dbReference type="CDD" id="cd06454">
    <property type="entry name" value="KBL_like"/>
    <property type="match status" value="1"/>
</dbReference>
<comment type="catalytic activity">
    <reaction evidence="8 9">
        <text>6-carboxyhexanoyl-[ACP] + L-alanine + H(+) = (8S)-8-amino-7-oxononanoate + holo-[ACP] + CO2</text>
        <dbReference type="Rhea" id="RHEA:42288"/>
        <dbReference type="Rhea" id="RHEA-COMP:9685"/>
        <dbReference type="Rhea" id="RHEA-COMP:9955"/>
        <dbReference type="ChEBI" id="CHEBI:15378"/>
        <dbReference type="ChEBI" id="CHEBI:16526"/>
        <dbReference type="ChEBI" id="CHEBI:57972"/>
        <dbReference type="ChEBI" id="CHEBI:64479"/>
        <dbReference type="ChEBI" id="CHEBI:78846"/>
        <dbReference type="ChEBI" id="CHEBI:149468"/>
        <dbReference type="EC" id="2.3.1.47"/>
    </reaction>
</comment>
<dbReference type="PANTHER" id="PTHR13693">
    <property type="entry name" value="CLASS II AMINOTRANSFERASE/8-AMINO-7-OXONONANOATE SYNTHASE"/>
    <property type="match status" value="1"/>
</dbReference>
<evidence type="ECO:0000256" key="7">
    <source>
        <dbReference type="ARBA" id="ARBA00022898"/>
    </source>
</evidence>
<keyword evidence="5 9" id="KW-0808">Transferase</keyword>
<dbReference type="InterPro" id="IPR015421">
    <property type="entry name" value="PyrdxlP-dep_Trfase_major"/>
</dbReference>
<feature type="binding site" evidence="9">
    <location>
        <position position="133"/>
    </location>
    <ligand>
        <name>substrate</name>
    </ligand>
</feature>
<dbReference type="GO" id="GO:0009102">
    <property type="term" value="P:biotin biosynthetic process"/>
    <property type="evidence" value="ECO:0007669"/>
    <property type="project" value="UniProtKB-UniRule"/>
</dbReference>
<feature type="domain" description="Aminotransferase class I/classII large" evidence="12">
    <location>
        <begin position="41"/>
        <end position="378"/>
    </location>
</feature>
<comment type="similarity">
    <text evidence="3 9">Belongs to the class-II pyridoxal-phosphate-dependent aminotransferase family. BioF subfamily.</text>
</comment>
<evidence type="ECO:0000256" key="2">
    <source>
        <dbReference type="ARBA" id="ARBA00004746"/>
    </source>
</evidence>
<accession>A0A4R3NPK0</accession>
<dbReference type="Proteomes" id="UP000295055">
    <property type="component" value="Unassembled WGS sequence"/>
</dbReference>
<dbReference type="EMBL" id="SMAS01000001">
    <property type="protein sequence ID" value="TCT38127.1"/>
    <property type="molecule type" value="Genomic_DNA"/>
</dbReference>
<dbReference type="Gene3D" id="3.90.1150.10">
    <property type="entry name" value="Aspartate Aminotransferase, domain 1"/>
    <property type="match status" value="1"/>
</dbReference>
<comment type="pathway">
    <text evidence="2 9">Cofactor biosynthesis; biotin biosynthesis.</text>
</comment>
<dbReference type="InterPro" id="IPR022834">
    <property type="entry name" value="AONS_Proteobacteria"/>
</dbReference>
<dbReference type="HAMAP" id="MF_01693">
    <property type="entry name" value="BioF_aminotrans_2"/>
    <property type="match status" value="1"/>
</dbReference>
<feature type="binding site" evidence="9">
    <location>
        <position position="350"/>
    </location>
    <ligand>
        <name>substrate</name>
    </ligand>
</feature>
<evidence type="ECO:0000256" key="11">
    <source>
        <dbReference type="SAM" id="Coils"/>
    </source>
</evidence>
<feature type="binding site" evidence="9">
    <location>
        <position position="207"/>
    </location>
    <ligand>
        <name>pyridoxal 5'-phosphate</name>
        <dbReference type="ChEBI" id="CHEBI:597326"/>
    </ligand>
</feature>
<evidence type="ECO:0000259" key="12">
    <source>
        <dbReference type="Pfam" id="PF00155"/>
    </source>
</evidence>
<dbReference type="InterPro" id="IPR050087">
    <property type="entry name" value="AON_synthase_class-II"/>
</dbReference>
<keyword evidence="11" id="KW-0175">Coiled coil</keyword>
<dbReference type="EC" id="2.3.1.47" evidence="9"/>
<protein>
    <recommendedName>
        <fullName evidence="9">8-amino-7-oxononanoate synthase</fullName>
        <shortName evidence="9">AONS</shortName>
        <ecNumber evidence="9">2.3.1.47</ecNumber>
    </recommendedName>
    <alternativeName>
        <fullName evidence="9">7-keto-8-amino-pelargonic acid synthase</fullName>
        <shortName evidence="9">7-KAP synthase</shortName>
        <shortName evidence="9">KAPA synthase</shortName>
    </alternativeName>
    <alternativeName>
        <fullName evidence="9">8-amino-7-ketopelargonate synthase</fullName>
    </alternativeName>
</protein>
<evidence type="ECO:0000256" key="8">
    <source>
        <dbReference type="ARBA" id="ARBA00047715"/>
    </source>
</evidence>
<name>A0A4R3NPK0_9GAMM</name>
<evidence type="ECO:0000256" key="1">
    <source>
        <dbReference type="ARBA" id="ARBA00001933"/>
    </source>
</evidence>
<dbReference type="Gene3D" id="3.40.640.10">
    <property type="entry name" value="Type I PLP-dependent aspartate aminotransferase-like (Major domain)"/>
    <property type="match status" value="1"/>
</dbReference>
<reference evidence="13 14" key="1">
    <citation type="submission" date="2019-03" db="EMBL/GenBank/DDBJ databases">
        <title>Genomic analyses of the natural microbiome of Caenorhabditis elegans.</title>
        <authorList>
            <person name="Samuel B."/>
        </authorList>
    </citation>
    <scope>NUCLEOTIDE SEQUENCE [LARGE SCALE GENOMIC DNA]</scope>
    <source>
        <strain evidence="13 14">JUb102</strain>
    </source>
</reference>
<gene>
    <name evidence="9" type="primary">bioF</name>
    <name evidence="13" type="ORF">EC835_101120</name>
</gene>
<comment type="function">
    <text evidence="9">Catalyzes the decarboxylative condensation of pimeloyl-[acyl-carrier protein] and L-alanine to produce 8-amino-7-oxononanoate (AON), [acyl-carrier protein], and carbon dioxide.</text>
</comment>
<dbReference type="InterPro" id="IPR001917">
    <property type="entry name" value="Aminotrans_II_pyridoxalP_BS"/>
</dbReference>
<evidence type="ECO:0000256" key="3">
    <source>
        <dbReference type="ARBA" id="ARBA00010008"/>
    </source>
</evidence>
<proteinExistence type="inferred from homology"/>
<evidence type="ECO:0000256" key="5">
    <source>
        <dbReference type="ARBA" id="ARBA00022679"/>
    </source>
</evidence>
<dbReference type="InterPro" id="IPR015422">
    <property type="entry name" value="PyrdxlP-dep_Trfase_small"/>
</dbReference>
<dbReference type="Pfam" id="PF00155">
    <property type="entry name" value="Aminotran_1_2"/>
    <property type="match status" value="1"/>
</dbReference>
<evidence type="ECO:0000313" key="14">
    <source>
        <dbReference type="Proteomes" id="UP000295055"/>
    </source>
</evidence>
<feature type="coiled-coil region" evidence="11">
    <location>
        <begin position="276"/>
        <end position="303"/>
    </location>
</feature>
<dbReference type="InterPro" id="IPR004723">
    <property type="entry name" value="AONS_Archaea/Proteobacteria"/>
</dbReference>
<evidence type="ECO:0000256" key="9">
    <source>
        <dbReference type="HAMAP-Rule" id="MF_01693"/>
    </source>
</evidence>
<dbReference type="SUPFAM" id="SSF53383">
    <property type="entry name" value="PLP-dependent transferases"/>
    <property type="match status" value="1"/>
</dbReference>
<dbReference type="OrthoDB" id="9807157at2"/>
<dbReference type="GO" id="GO:0030170">
    <property type="term" value="F:pyridoxal phosphate binding"/>
    <property type="evidence" value="ECO:0007669"/>
    <property type="project" value="UniProtKB-UniRule"/>
</dbReference>
<evidence type="ECO:0000256" key="10">
    <source>
        <dbReference type="PIRSR" id="PIRSR604723-51"/>
    </source>
</evidence>
<comment type="subunit">
    <text evidence="4 9">Homodimer.</text>
</comment>
<evidence type="ECO:0000313" key="13">
    <source>
        <dbReference type="EMBL" id="TCT38127.1"/>
    </source>
</evidence>
<dbReference type="PANTHER" id="PTHR13693:SF100">
    <property type="entry name" value="8-AMINO-7-OXONONANOATE SYNTHASE"/>
    <property type="match status" value="1"/>
</dbReference>
<feature type="binding site" evidence="9">
    <location>
        <begin position="108"/>
        <end position="109"/>
    </location>
    <ligand>
        <name>pyridoxal 5'-phosphate</name>
        <dbReference type="ChEBI" id="CHEBI:597326"/>
    </ligand>
</feature>
<dbReference type="AlphaFoldDB" id="A0A4R3NPK0"/>
<dbReference type="RefSeq" id="WP_132494314.1">
    <property type="nucleotide sequence ID" value="NZ_SMAS01000001.1"/>
</dbReference>
<dbReference type="GO" id="GO:0008710">
    <property type="term" value="F:8-amino-7-oxononanoate synthase activity"/>
    <property type="evidence" value="ECO:0007669"/>
    <property type="project" value="UniProtKB-UniRule"/>
</dbReference>
<dbReference type="PROSITE" id="PS00599">
    <property type="entry name" value="AA_TRANSFER_CLASS_2"/>
    <property type="match status" value="1"/>
</dbReference>
<evidence type="ECO:0000256" key="6">
    <source>
        <dbReference type="ARBA" id="ARBA00022756"/>
    </source>
</evidence>
<dbReference type="UniPathway" id="UPA00078"/>
<comment type="cofactor">
    <cofactor evidence="1 9 10">
        <name>pyridoxal 5'-phosphate</name>
        <dbReference type="ChEBI" id="CHEBI:597326"/>
    </cofactor>
</comment>
<evidence type="ECO:0000256" key="4">
    <source>
        <dbReference type="ARBA" id="ARBA00011738"/>
    </source>
</evidence>
<dbReference type="NCBIfam" id="TIGR00858">
    <property type="entry name" value="bioF"/>
    <property type="match status" value="1"/>
</dbReference>
<feature type="binding site" evidence="9">
    <location>
        <position position="179"/>
    </location>
    <ligand>
        <name>pyridoxal 5'-phosphate</name>
        <dbReference type="ChEBI" id="CHEBI:597326"/>
    </ligand>
</feature>
<keyword evidence="6 9" id="KW-0093">Biotin biosynthesis</keyword>
<feature type="binding site" evidence="9">
    <location>
        <position position="21"/>
    </location>
    <ligand>
        <name>substrate</name>
    </ligand>
</feature>
<dbReference type="InterPro" id="IPR015424">
    <property type="entry name" value="PyrdxlP-dep_Trfase"/>
</dbReference>
<keyword evidence="7 9" id="KW-0663">Pyridoxal phosphate</keyword>